<keyword evidence="2" id="KW-1185">Reference proteome</keyword>
<reference evidence="1 2" key="1">
    <citation type="submission" date="2023-11" db="EMBL/GenBank/DDBJ databases">
        <title>Peredibacter starrii A3.12.</title>
        <authorList>
            <person name="Mitchell R.J."/>
        </authorList>
    </citation>
    <scope>NUCLEOTIDE SEQUENCE [LARGE SCALE GENOMIC DNA]</scope>
    <source>
        <strain evidence="1 2">A3.12</strain>
    </source>
</reference>
<evidence type="ECO:0000313" key="2">
    <source>
        <dbReference type="Proteomes" id="UP001324634"/>
    </source>
</evidence>
<name>A0AAX4HR66_9BACT</name>
<dbReference type="Proteomes" id="UP001324634">
    <property type="component" value="Chromosome"/>
</dbReference>
<dbReference type="EMBL" id="CP139487">
    <property type="protein sequence ID" value="WPU65839.1"/>
    <property type="molecule type" value="Genomic_DNA"/>
</dbReference>
<sequence>MKVAEYYGMGRIIREMGYYPRKWALCISTDHGPSQDDEALRFELTHKYPVILFHSMRRTIAWRSASARLAFCSGSPFAFYRRKNQIRISKNAIGTLAFHTHSTDQISVKQQIFEYIEELNSLPEIYQPVEICMYYKDVEKGLHLEYLSKGFVVHTAGHIQDINFVENFYNILKNFRYTTSNSFGSHAFYSVEMGLPFFIYGKKPIRHNCGDSTRPQGDYDLTKISKQYASVTDLFSNVRDSISHEQAQVTIAELGLEDSLNRSQLAVVLYYSLIAFYFKNLLSGLKKKIKILINS</sequence>
<gene>
    <name evidence="1" type="ORF">SOO65_03685</name>
</gene>
<dbReference type="KEGG" id="psti:SOO65_03685"/>
<accession>A0AAX4HR66</accession>
<dbReference type="RefSeq" id="WP_321397110.1">
    <property type="nucleotide sequence ID" value="NZ_CP139487.1"/>
</dbReference>
<evidence type="ECO:0000313" key="1">
    <source>
        <dbReference type="EMBL" id="WPU65839.1"/>
    </source>
</evidence>
<proteinExistence type="predicted"/>
<dbReference type="AlphaFoldDB" id="A0AAX4HR66"/>
<organism evidence="1 2">
    <name type="scientific">Peredibacter starrii</name>
    <dbReference type="NCBI Taxonomy" id="28202"/>
    <lineage>
        <taxon>Bacteria</taxon>
        <taxon>Pseudomonadati</taxon>
        <taxon>Bdellovibrionota</taxon>
        <taxon>Bacteriovoracia</taxon>
        <taxon>Bacteriovoracales</taxon>
        <taxon>Bacteriovoracaceae</taxon>
        <taxon>Peredibacter</taxon>
    </lineage>
</organism>
<protein>
    <submittedName>
        <fullName evidence="1">Uncharacterized protein</fullName>
    </submittedName>
</protein>